<evidence type="ECO:0000313" key="3">
    <source>
        <dbReference type="Proteomes" id="UP000319375"/>
    </source>
</evidence>
<proteinExistence type="predicted"/>
<comment type="caution">
    <text evidence="2">The sequence shown here is derived from an EMBL/GenBank/DDBJ whole genome shotgun (WGS) entry which is preliminary data.</text>
</comment>
<dbReference type="EMBL" id="VIGX01000026">
    <property type="protein sequence ID" value="TWS25560.1"/>
    <property type="molecule type" value="Genomic_DNA"/>
</dbReference>
<dbReference type="AlphaFoldDB" id="A0A5C5RSM1"/>
<evidence type="ECO:0000256" key="1">
    <source>
        <dbReference type="SAM" id="Phobius"/>
    </source>
</evidence>
<organism evidence="2 3">
    <name type="scientific">Tsukamurella conjunctivitidis</name>
    <dbReference type="NCBI Taxonomy" id="2592068"/>
    <lineage>
        <taxon>Bacteria</taxon>
        <taxon>Bacillati</taxon>
        <taxon>Actinomycetota</taxon>
        <taxon>Actinomycetes</taxon>
        <taxon>Mycobacteriales</taxon>
        <taxon>Tsukamurellaceae</taxon>
        <taxon>Tsukamurella</taxon>
    </lineage>
</organism>
<gene>
    <name evidence="2" type="ORF">FK530_22840</name>
</gene>
<keyword evidence="1" id="KW-0812">Transmembrane</keyword>
<feature type="transmembrane region" description="Helical" evidence="1">
    <location>
        <begin position="5"/>
        <end position="22"/>
    </location>
</feature>
<name>A0A5C5RSM1_9ACTN</name>
<protein>
    <submittedName>
        <fullName evidence="2">Uncharacterized protein</fullName>
    </submittedName>
</protein>
<dbReference type="RefSeq" id="WP_146489235.1">
    <property type="nucleotide sequence ID" value="NZ_VIGX01000026.1"/>
</dbReference>
<keyword evidence="1" id="KW-0472">Membrane</keyword>
<accession>A0A5C5RSM1</accession>
<keyword evidence="1" id="KW-1133">Transmembrane helix</keyword>
<reference evidence="2 3" key="1">
    <citation type="submission" date="2019-06" db="EMBL/GenBank/DDBJ databases">
        <title>Tsukamurella conjunctivitidis sp. nov., Tsukamurella assacharolytica sp. nov. and Tsukamurella sputae sp. nov. isolated from patients with conjunctivitis, bacteraemia (lymphoma) and respiratory infection (sputum) in Hong Kong.</title>
        <authorList>
            <person name="Teng J.L.L."/>
            <person name="Lee H.H."/>
            <person name="Fong J.Y.H."/>
            <person name="Fok K.M.N."/>
            <person name="Lau S.K.P."/>
            <person name="Woo P.C.Y."/>
        </authorList>
    </citation>
    <scope>NUCLEOTIDE SEQUENCE [LARGE SCALE GENOMIC DNA]</scope>
    <source>
        <strain evidence="2 3">HKU72</strain>
    </source>
</reference>
<feature type="transmembrane region" description="Helical" evidence="1">
    <location>
        <begin position="28"/>
        <end position="49"/>
    </location>
</feature>
<sequence>MISALVRLALAGSAVYVVIQVARVEPGLAFPIGILAAVFAGLWLSSALYDEQQAMEGLADNAAITEDIGPHMAALAVEDHHDRWEDQ</sequence>
<evidence type="ECO:0000313" key="2">
    <source>
        <dbReference type="EMBL" id="TWS25560.1"/>
    </source>
</evidence>
<dbReference type="Proteomes" id="UP000319375">
    <property type="component" value="Unassembled WGS sequence"/>
</dbReference>
<keyword evidence="3" id="KW-1185">Reference proteome</keyword>